<proteinExistence type="predicted"/>
<accession>A0A183K3T9</accession>
<dbReference type="AlphaFoldDB" id="A0A183K3T9"/>
<evidence type="ECO:0000313" key="2">
    <source>
        <dbReference type="WBParaSite" id="SCUD_0000965701-mRNA-1"/>
    </source>
</evidence>
<name>A0A183K3T9_9TREM</name>
<feature type="coiled-coil region" evidence="1">
    <location>
        <begin position="41"/>
        <end position="68"/>
    </location>
</feature>
<evidence type="ECO:0000256" key="1">
    <source>
        <dbReference type="SAM" id="Coils"/>
    </source>
</evidence>
<keyword evidence="1" id="KW-0175">Coiled coil</keyword>
<protein>
    <submittedName>
        <fullName evidence="2">BZIP domain-containing protein</fullName>
    </submittedName>
</protein>
<dbReference type="STRING" id="6186.A0A183K3T9"/>
<sequence>LPDQVVGCAGTECNNHNQTVSNRQLLAKHIFFANSCQERRNKKAVNNISRTRGEKAKAQTEYTEANKQVKRSIRTDKRKYVEDLAMTVEKTAREENMRQLYDTTKKLAENYRKPE</sequence>
<dbReference type="WBParaSite" id="SCUD_0000965701-mRNA-1">
    <property type="protein sequence ID" value="SCUD_0000965701-mRNA-1"/>
    <property type="gene ID" value="SCUD_0000965701"/>
</dbReference>
<organism evidence="2">
    <name type="scientific">Schistosoma curassoni</name>
    <dbReference type="NCBI Taxonomy" id="6186"/>
    <lineage>
        <taxon>Eukaryota</taxon>
        <taxon>Metazoa</taxon>
        <taxon>Spiralia</taxon>
        <taxon>Lophotrochozoa</taxon>
        <taxon>Platyhelminthes</taxon>
        <taxon>Trematoda</taxon>
        <taxon>Digenea</taxon>
        <taxon>Strigeidida</taxon>
        <taxon>Schistosomatoidea</taxon>
        <taxon>Schistosomatidae</taxon>
        <taxon>Schistosoma</taxon>
    </lineage>
</organism>
<reference evidence="2" key="1">
    <citation type="submission" date="2016-06" db="UniProtKB">
        <authorList>
            <consortium name="WormBaseParasite"/>
        </authorList>
    </citation>
    <scope>IDENTIFICATION</scope>
</reference>